<dbReference type="Proteomes" id="UP001596547">
    <property type="component" value="Unassembled WGS sequence"/>
</dbReference>
<dbReference type="InterPro" id="IPR003779">
    <property type="entry name" value="CMD-like"/>
</dbReference>
<organism evidence="2 3">
    <name type="scientific">Halomarina halobia</name>
    <dbReference type="NCBI Taxonomy" id="3033386"/>
    <lineage>
        <taxon>Archaea</taxon>
        <taxon>Methanobacteriati</taxon>
        <taxon>Methanobacteriota</taxon>
        <taxon>Stenosarchaea group</taxon>
        <taxon>Halobacteria</taxon>
        <taxon>Halobacteriales</taxon>
        <taxon>Natronomonadaceae</taxon>
        <taxon>Halomarina</taxon>
    </lineage>
</organism>
<evidence type="ECO:0000313" key="3">
    <source>
        <dbReference type="Proteomes" id="UP001596547"/>
    </source>
</evidence>
<dbReference type="EMBL" id="JBHTBF010000001">
    <property type="protein sequence ID" value="MFC7315842.1"/>
    <property type="molecule type" value="Genomic_DNA"/>
</dbReference>
<dbReference type="RefSeq" id="WP_276305243.1">
    <property type="nucleotide sequence ID" value="NZ_CP119992.1"/>
</dbReference>
<reference evidence="2 3" key="1">
    <citation type="journal article" date="2019" name="Int. J. Syst. Evol. Microbiol.">
        <title>The Global Catalogue of Microorganisms (GCM) 10K type strain sequencing project: providing services to taxonomists for standard genome sequencing and annotation.</title>
        <authorList>
            <consortium name="The Broad Institute Genomics Platform"/>
            <consortium name="The Broad Institute Genome Sequencing Center for Infectious Disease"/>
            <person name="Wu L."/>
            <person name="Ma J."/>
        </authorList>
    </citation>
    <scope>NUCLEOTIDE SEQUENCE [LARGE SCALE GENOMIC DNA]</scope>
    <source>
        <strain evidence="2 3">PSR21</strain>
    </source>
</reference>
<gene>
    <name evidence="2" type="ORF">ACFQPE_03405</name>
</gene>
<comment type="caution">
    <text evidence="2">The sequence shown here is derived from an EMBL/GenBank/DDBJ whole genome shotgun (WGS) entry which is preliminary data.</text>
</comment>
<dbReference type="AlphaFoldDB" id="A0ABD6A640"/>
<dbReference type="InterPro" id="IPR029032">
    <property type="entry name" value="AhpD-like"/>
</dbReference>
<protein>
    <submittedName>
        <fullName evidence="2">Carboxymuconolactone decarboxylase family protein</fullName>
    </submittedName>
</protein>
<sequence length="195" mass="21660">MPSRIDTVAPEEAEDEAVGALLRDARDGWYGDAAFFGAMAHRPELFERIAAVFEAFPRSERIDAETLELMRLRVAAVNRCAYCATVRTRDVADDVASKEDAVLCGTADLDDLDDHEALAVRLADAFSSDPHGITDELIDDLRDEFGREGLVELLMFAALEVGFDRFCIALRLDTTEESEYPTGLRYPFDDDATTE</sequence>
<keyword evidence="3" id="KW-1185">Reference proteome</keyword>
<evidence type="ECO:0000259" key="1">
    <source>
        <dbReference type="Pfam" id="PF02627"/>
    </source>
</evidence>
<feature type="domain" description="Carboxymuconolactone decarboxylase-like" evidence="1">
    <location>
        <begin position="43"/>
        <end position="102"/>
    </location>
</feature>
<dbReference type="Gene3D" id="1.20.1290.10">
    <property type="entry name" value="AhpD-like"/>
    <property type="match status" value="1"/>
</dbReference>
<dbReference type="Pfam" id="PF02627">
    <property type="entry name" value="CMD"/>
    <property type="match status" value="1"/>
</dbReference>
<dbReference type="GeneID" id="79314819"/>
<proteinExistence type="predicted"/>
<dbReference type="PANTHER" id="PTHR35446:SF2">
    <property type="entry name" value="CARBOXYMUCONOLACTONE DECARBOXYLASE-LIKE DOMAIN-CONTAINING PROTEIN"/>
    <property type="match status" value="1"/>
</dbReference>
<name>A0ABD6A640_9EURY</name>
<accession>A0ABD6A640</accession>
<evidence type="ECO:0000313" key="2">
    <source>
        <dbReference type="EMBL" id="MFC7315842.1"/>
    </source>
</evidence>
<dbReference type="PANTHER" id="PTHR35446">
    <property type="entry name" value="SI:CH211-175M2.5"/>
    <property type="match status" value="1"/>
</dbReference>
<dbReference type="SUPFAM" id="SSF69118">
    <property type="entry name" value="AhpD-like"/>
    <property type="match status" value="1"/>
</dbReference>